<dbReference type="KEGG" id="mshg:MSG_01507"/>
<reference evidence="2" key="1">
    <citation type="submission" date="2017-06" db="EMBL/GenBank/DDBJ databases">
        <title>Complete Genome Sequence of Mycobacterium shigaense.</title>
        <authorList>
            <person name="Fukano H."/>
            <person name="Yoshida M."/>
            <person name="Kazumi Y."/>
            <person name="Ogura Y."/>
            <person name="Mitarai S."/>
            <person name="Hayashi T."/>
            <person name="Hoshino Y."/>
        </authorList>
    </citation>
    <scope>NUCLEOTIDE SEQUENCE [LARGE SCALE GENOMIC DNA]</scope>
    <source>
        <strain evidence="2">UN-152</strain>
    </source>
</reference>
<dbReference type="EMBL" id="AP018164">
    <property type="protein sequence ID" value="BAX91663.1"/>
    <property type="molecule type" value="Genomic_DNA"/>
</dbReference>
<dbReference type="SUPFAM" id="SSF109755">
    <property type="entry name" value="PhoU-like"/>
    <property type="match status" value="1"/>
</dbReference>
<organism evidence="1 2">
    <name type="scientific">Mycobacterium shigaense</name>
    <dbReference type="NCBI Taxonomy" id="722731"/>
    <lineage>
        <taxon>Bacteria</taxon>
        <taxon>Bacillati</taxon>
        <taxon>Actinomycetota</taxon>
        <taxon>Actinomycetes</taxon>
        <taxon>Mycobacteriales</taxon>
        <taxon>Mycobacteriaceae</taxon>
        <taxon>Mycobacterium</taxon>
        <taxon>Mycobacterium simiae complex</taxon>
    </lineage>
</organism>
<gene>
    <name evidence="1" type="primary">phoU1_2</name>
    <name evidence="1" type="ORF">MSG_01507</name>
</gene>
<accession>A0A1Z4EFD0</accession>
<dbReference type="AlphaFoldDB" id="A0A1Z4EFD0"/>
<dbReference type="Proteomes" id="UP000217736">
    <property type="component" value="Chromosome"/>
</dbReference>
<keyword evidence="2" id="KW-1185">Reference proteome</keyword>
<name>A0A1Z4EFD0_9MYCO</name>
<protein>
    <submittedName>
        <fullName evidence="1">Phosphate-specific transport system accessory protein PhoU homolog 1</fullName>
    </submittedName>
</protein>
<evidence type="ECO:0000313" key="2">
    <source>
        <dbReference type="Proteomes" id="UP000217736"/>
    </source>
</evidence>
<proteinExistence type="predicted"/>
<evidence type="ECO:0000313" key="1">
    <source>
        <dbReference type="EMBL" id="BAX91663.1"/>
    </source>
</evidence>
<sequence length="89" mass="9745">MGRIAVDLSRNAKDVVLSGNPRPASQLAYGDAMDELHGLLFSVVLDKRCPHTVPVAVDTTLLSRHYKRFADHSVGPRILFQTTGESRTA</sequence>